<feature type="compositionally biased region" description="Basic and acidic residues" evidence="4">
    <location>
        <begin position="252"/>
        <end position="265"/>
    </location>
</feature>
<name>A0A7R9PYC9_9ACAR</name>
<feature type="compositionally biased region" description="Low complexity" evidence="4">
    <location>
        <begin position="268"/>
        <end position="285"/>
    </location>
</feature>
<dbReference type="PROSITE" id="PS50002">
    <property type="entry name" value="SH3"/>
    <property type="match status" value="1"/>
</dbReference>
<dbReference type="Gene3D" id="2.30.29.30">
    <property type="entry name" value="Pleckstrin-homology domain (PH domain)/Phosphotyrosine-binding domain (PTB)"/>
    <property type="match status" value="1"/>
</dbReference>
<dbReference type="EMBL" id="OC857187">
    <property type="protein sequence ID" value="CAD7624843.1"/>
    <property type="molecule type" value="Genomic_DNA"/>
</dbReference>
<feature type="region of interest" description="Disordered" evidence="4">
    <location>
        <begin position="235"/>
        <end position="292"/>
    </location>
</feature>
<dbReference type="Pfam" id="PF00169">
    <property type="entry name" value="PH"/>
    <property type="match status" value="1"/>
</dbReference>
<dbReference type="PROSITE" id="PS50003">
    <property type="entry name" value="PH_DOMAIN"/>
    <property type="match status" value="1"/>
</dbReference>
<evidence type="ECO:0000259" key="7">
    <source>
        <dbReference type="PROSITE" id="PS50020"/>
    </source>
</evidence>
<dbReference type="OrthoDB" id="79452at2759"/>
<dbReference type="CDD" id="cd00201">
    <property type="entry name" value="WW"/>
    <property type="match status" value="1"/>
</dbReference>
<dbReference type="SMART" id="SM00233">
    <property type="entry name" value="PH"/>
    <property type="match status" value="1"/>
</dbReference>
<feature type="domain" description="PH" evidence="6">
    <location>
        <begin position="546"/>
        <end position="647"/>
    </location>
</feature>
<evidence type="ECO:0000259" key="6">
    <source>
        <dbReference type="PROSITE" id="PS50003"/>
    </source>
</evidence>
<dbReference type="InterPro" id="IPR008936">
    <property type="entry name" value="Rho_GTPase_activation_prot"/>
</dbReference>
<feature type="domain" description="SH3" evidence="5">
    <location>
        <begin position="10"/>
        <end position="83"/>
    </location>
</feature>
<proteinExistence type="predicted"/>
<dbReference type="Proteomes" id="UP000759131">
    <property type="component" value="Unassembled WGS sequence"/>
</dbReference>
<gene>
    <name evidence="9" type="ORF">OSB1V03_LOCUS5282</name>
</gene>
<dbReference type="Gene3D" id="1.10.555.10">
    <property type="entry name" value="Rho GTPase activation protein"/>
    <property type="match status" value="1"/>
</dbReference>
<keyword evidence="1 3" id="KW-0728">SH3 domain</keyword>
<feature type="region of interest" description="Disordered" evidence="4">
    <location>
        <begin position="125"/>
        <end position="150"/>
    </location>
</feature>
<dbReference type="SUPFAM" id="SSF50729">
    <property type="entry name" value="PH domain-like"/>
    <property type="match status" value="1"/>
</dbReference>
<evidence type="ECO:0000256" key="1">
    <source>
        <dbReference type="ARBA" id="ARBA00022443"/>
    </source>
</evidence>
<dbReference type="Gene3D" id="2.30.30.40">
    <property type="entry name" value="SH3 Domains"/>
    <property type="match status" value="1"/>
</dbReference>
<dbReference type="Gene3D" id="2.20.70.10">
    <property type="match status" value="1"/>
</dbReference>
<dbReference type="InterPro" id="IPR011993">
    <property type="entry name" value="PH-like_dom_sf"/>
</dbReference>
<feature type="compositionally biased region" description="Basic and acidic residues" evidence="4">
    <location>
        <begin position="135"/>
        <end position="150"/>
    </location>
</feature>
<dbReference type="EMBL" id="CAJPIZ010002612">
    <property type="protein sequence ID" value="CAG2105273.1"/>
    <property type="molecule type" value="Genomic_DNA"/>
</dbReference>
<dbReference type="SMART" id="SM00456">
    <property type="entry name" value="WW"/>
    <property type="match status" value="2"/>
</dbReference>
<evidence type="ECO:0000259" key="8">
    <source>
        <dbReference type="PROSITE" id="PS50238"/>
    </source>
</evidence>
<dbReference type="PANTHER" id="PTHR23176">
    <property type="entry name" value="RHO/RAC/CDC GTPASE-ACTIVATING PROTEIN"/>
    <property type="match status" value="1"/>
</dbReference>
<dbReference type="GO" id="GO:0005096">
    <property type="term" value="F:GTPase activator activity"/>
    <property type="evidence" value="ECO:0007669"/>
    <property type="project" value="UniProtKB-KW"/>
</dbReference>
<evidence type="ECO:0000313" key="10">
    <source>
        <dbReference type="Proteomes" id="UP000759131"/>
    </source>
</evidence>
<dbReference type="PROSITE" id="PS50020">
    <property type="entry name" value="WW_DOMAIN_2"/>
    <property type="match status" value="2"/>
</dbReference>
<evidence type="ECO:0000256" key="2">
    <source>
        <dbReference type="ARBA" id="ARBA00022468"/>
    </source>
</evidence>
<sequence length="875" mass="99996">MSSKSGSHDSKEEKVSVLFDFEYSTDEGCVVRMKKGEQLVVMAKTNPDWWQCRRCHTTSTTADDKLRGQLFYAPVCYLKKSDSCPQYVINNKTDMNSNIKPTNGDHKKNVSTIKVGLSFINPMNSGFSTDDNSEDDHRLDESNGFDSSKESLIEDNQCCDTNSTEIVVNKTIISNRSASPSDGVIYANLPLSAKSGSDQSVPPIPDSKVSPIRILLNHWAEYEDSSGRKFYYNSMSRQTSWKPPRRKPYQHFSRDDDMMTSHSEENLTDSSTTSLSTTPNTSVVSDSSSLPKPKSRIWRKFIKNDNKYDLTANYSTTHVNNDESKSVDSCPPTLPTLPKGWTRKHNEETKELYFINNKTNEKYNTNAMESHIQKDSLRDSLTDSPVSPLFCESGELFTWEEIEKWFCKLDENGRLYFFEENGHESYWELPDLNTNDDIDENQKTEMSTSEASNNGMSGQTSDQKSPENQTKSKKMTKLSTSQRSLLERNIKARSMAFLPVNSSLASRPNIPAILLQEEPDIGAEPALSDYQPPPTCLDESVTLKQGVMNRSKLIEGGKRLRKNWSNCYLAVTHYYLLFFKDMKSAQSGAKPEITIDLTGAMISWSPEKSSRKNCFQVSTVAGQQVLLQEECALTCKEWFDLIKNAIQRLPMVSICDELDISLDKHGSKLKRSKSTKQYRKREDIAESELSTSFPLAVQKLRFQINNDDFNGIWAEDDVHVLTGLLKMFFRDMKEPLFPCDRFDALMKIIVLSDRKVQLESLTKLVNALPKPNYETLKHILSHLLRHLDVICVHNRVKDYSDQNRMHIQNLAIVFGPTLMWPENDSNNFALDMMLRMHQNQIIEFLLLEFDNINQRESPIAVDDWDWMDCNTISHN</sequence>
<dbReference type="InterPro" id="IPR001452">
    <property type="entry name" value="SH3_domain"/>
</dbReference>
<dbReference type="InterPro" id="IPR000198">
    <property type="entry name" value="RhoGAP_dom"/>
</dbReference>
<feature type="domain" description="WW" evidence="7">
    <location>
        <begin position="405"/>
        <end position="432"/>
    </location>
</feature>
<evidence type="ECO:0008006" key="11">
    <source>
        <dbReference type="Google" id="ProtNLM"/>
    </source>
</evidence>
<dbReference type="GO" id="GO:0007165">
    <property type="term" value="P:signal transduction"/>
    <property type="evidence" value="ECO:0007669"/>
    <property type="project" value="InterPro"/>
</dbReference>
<keyword evidence="10" id="KW-1185">Reference proteome</keyword>
<dbReference type="GO" id="GO:0005737">
    <property type="term" value="C:cytoplasm"/>
    <property type="evidence" value="ECO:0007669"/>
    <property type="project" value="TreeGrafter"/>
</dbReference>
<feature type="region of interest" description="Disordered" evidence="4">
    <location>
        <begin position="428"/>
        <end position="482"/>
    </location>
</feature>
<dbReference type="SUPFAM" id="SSF51045">
    <property type="entry name" value="WW domain"/>
    <property type="match status" value="1"/>
</dbReference>
<protein>
    <recommendedName>
        <fullName evidence="11">Rho GTPase activating protein</fullName>
    </recommendedName>
</protein>
<evidence type="ECO:0000256" key="3">
    <source>
        <dbReference type="PROSITE-ProRule" id="PRU00192"/>
    </source>
</evidence>
<evidence type="ECO:0000313" key="9">
    <source>
        <dbReference type="EMBL" id="CAD7624843.1"/>
    </source>
</evidence>
<feature type="domain" description="WW" evidence="7">
    <location>
        <begin position="213"/>
        <end position="246"/>
    </location>
</feature>
<evidence type="ECO:0000259" key="5">
    <source>
        <dbReference type="PROSITE" id="PS50002"/>
    </source>
</evidence>
<reference evidence="9" key="1">
    <citation type="submission" date="2020-11" db="EMBL/GenBank/DDBJ databases">
        <authorList>
            <person name="Tran Van P."/>
        </authorList>
    </citation>
    <scope>NUCLEOTIDE SEQUENCE</scope>
</reference>
<feature type="domain" description="Rho-GAP" evidence="8">
    <location>
        <begin position="649"/>
        <end position="853"/>
    </location>
</feature>
<keyword evidence="2" id="KW-0343">GTPase activation</keyword>
<dbReference type="Pfam" id="PF00620">
    <property type="entry name" value="RhoGAP"/>
    <property type="match status" value="1"/>
</dbReference>
<evidence type="ECO:0000256" key="4">
    <source>
        <dbReference type="SAM" id="MobiDB-lite"/>
    </source>
</evidence>
<organism evidence="9">
    <name type="scientific">Medioppia subpectinata</name>
    <dbReference type="NCBI Taxonomy" id="1979941"/>
    <lineage>
        <taxon>Eukaryota</taxon>
        <taxon>Metazoa</taxon>
        <taxon>Ecdysozoa</taxon>
        <taxon>Arthropoda</taxon>
        <taxon>Chelicerata</taxon>
        <taxon>Arachnida</taxon>
        <taxon>Acari</taxon>
        <taxon>Acariformes</taxon>
        <taxon>Sarcoptiformes</taxon>
        <taxon>Oribatida</taxon>
        <taxon>Brachypylina</taxon>
        <taxon>Oppioidea</taxon>
        <taxon>Oppiidae</taxon>
        <taxon>Medioppia</taxon>
    </lineage>
</organism>
<accession>A0A7R9PYC9</accession>
<dbReference type="SUPFAM" id="SSF48350">
    <property type="entry name" value="GTPase activation domain, GAP"/>
    <property type="match status" value="1"/>
</dbReference>
<dbReference type="SUPFAM" id="SSF50044">
    <property type="entry name" value="SH3-domain"/>
    <property type="match status" value="1"/>
</dbReference>
<dbReference type="InterPro" id="IPR036020">
    <property type="entry name" value="WW_dom_sf"/>
</dbReference>
<dbReference type="PROSITE" id="PS50238">
    <property type="entry name" value="RHOGAP"/>
    <property type="match status" value="1"/>
</dbReference>
<dbReference type="InterPro" id="IPR001202">
    <property type="entry name" value="WW_dom"/>
</dbReference>
<dbReference type="PROSITE" id="PS01159">
    <property type="entry name" value="WW_DOMAIN_1"/>
    <property type="match status" value="1"/>
</dbReference>
<dbReference type="PANTHER" id="PTHR23176:SF129">
    <property type="entry name" value="RHO GTPASE ACTIVATING PROTEIN AT 16F, ISOFORM E-RELATED"/>
    <property type="match status" value="1"/>
</dbReference>
<dbReference type="InterPro" id="IPR036028">
    <property type="entry name" value="SH3-like_dom_sf"/>
</dbReference>
<dbReference type="SMART" id="SM00324">
    <property type="entry name" value="RhoGAP"/>
    <property type="match status" value="1"/>
</dbReference>
<dbReference type="InterPro" id="IPR001849">
    <property type="entry name" value="PH_domain"/>
</dbReference>
<dbReference type="InterPro" id="IPR050729">
    <property type="entry name" value="Rho-GAP"/>
</dbReference>
<feature type="compositionally biased region" description="Polar residues" evidence="4">
    <location>
        <begin position="444"/>
        <end position="469"/>
    </location>
</feature>
<dbReference type="AlphaFoldDB" id="A0A7R9PYC9"/>
<dbReference type="CDD" id="cd13233">
    <property type="entry name" value="PH_ARHGAP9-like"/>
    <property type="match status" value="1"/>
</dbReference>
<dbReference type="Pfam" id="PF00397">
    <property type="entry name" value="WW"/>
    <property type="match status" value="1"/>
</dbReference>